<dbReference type="Pfam" id="PF08359">
    <property type="entry name" value="TetR_C_4"/>
    <property type="match status" value="1"/>
</dbReference>
<gene>
    <name evidence="4" type="ORF">HM1_0074</name>
</gene>
<organism evidence="4 5">
    <name type="scientific">Heliobacterium modesticaldum (strain ATCC 51547 / Ice1)</name>
    <dbReference type="NCBI Taxonomy" id="498761"/>
    <lineage>
        <taxon>Bacteria</taxon>
        <taxon>Bacillati</taxon>
        <taxon>Bacillota</taxon>
        <taxon>Clostridia</taxon>
        <taxon>Eubacteriales</taxon>
        <taxon>Heliobacteriaceae</taxon>
        <taxon>Heliomicrobium</taxon>
    </lineage>
</organism>
<dbReference type="Proteomes" id="UP000008550">
    <property type="component" value="Chromosome"/>
</dbReference>
<protein>
    <submittedName>
        <fullName evidence="4">Transcriptional regulator, tetr family</fullName>
    </submittedName>
</protein>
<accession>B0TI26</accession>
<dbReference type="PANTHER" id="PTHR43479:SF11">
    <property type="entry name" value="ACREF_ENVCD OPERON REPRESSOR-RELATED"/>
    <property type="match status" value="1"/>
</dbReference>
<dbReference type="Gene3D" id="1.10.357.10">
    <property type="entry name" value="Tetracycline Repressor, domain 2"/>
    <property type="match status" value="1"/>
</dbReference>
<evidence type="ECO:0000259" key="3">
    <source>
        <dbReference type="PROSITE" id="PS50977"/>
    </source>
</evidence>
<reference evidence="4 5" key="1">
    <citation type="journal article" date="2008" name="J. Bacteriol.">
        <title>The genome of Heliobacterium modesticaldum, a phototrophic representative of the Firmicutes containing the simplest photosynthetic apparatus.</title>
        <authorList>
            <person name="Sattley W.M."/>
            <person name="Madigan M.T."/>
            <person name="Swingley W.D."/>
            <person name="Cheung P.C."/>
            <person name="Clocksin K.M."/>
            <person name="Conrad A.L."/>
            <person name="Dejesa L.C."/>
            <person name="Honchak B.M."/>
            <person name="Jung D.O."/>
            <person name="Karbach L.E."/>
            <person name="Kurdoglu A."/>
            <person name="Lahiri S."/>
            <person name="Mastrian S.D."/>
            <person name="Page L.E."/>
            <person name="Taylor H.L."/>
            <person name="Wang Z.T."/>
            <person name="Raymond J."/>
            <person name="Chen M."/>
            <person name="Blankenship R.E."/>
            <person name="Touchman J.W."/>
        </authorList>
    </citation>
    <scope>NUCLEOTIDE SEQUENCE [LARGE SCALE GENOMIC DNA]</scope>
    <source>
        <strain evidence="5">ATCC 51547 / Ice1</strain>
    </source>
</reference>
<dbReference type="SUPFAM" id="SSF48498">
    <property type="entry name" value="Tetracyclin repressor-like, C-terminal domain"/>
    <property type="match status" value="1"/>
</dbReference>
<dbReference type="InterPro" id="IPR050624">
    <property type="entry name" value="HTH-type_Tx_Regulator"/>
</dbReference>
<dbReference type="eggNOG" id="COG1309">
    <property type="taxonomic scope" value="Bacteria"/>
</dbReference>
<dbReference type="InterPro" id="IPR036271">
    <property type="entry name" value="Tet_transcr_reg_TetR-rel_C_sf"/>
</dbReference>
<dbReference type="HOGENOM" id="CLU_069356_12_2_9"/>
<evidence type="ECO:0000256" key="2">
    <source>
        <dbReference type="PROSITE-ProRule" id="PRU00335"/>
    </source>
</evidence>
<dbReference type="SUPFAM" id="SSF46689">
    <property type="entry name" value="Homeodomain-like"/>
    <property type="match status" value="1"/>
</dbReference>
<sequence length="177" mass="20183">MIFASNGFHNSQIAKIAKQAGIAEGTIYLYVRSKEELMIRLFEQQVGSFITVLQEQLRSMEDARDQIACIIHQHLSRLEEDPELARVIQFELRQPNPTIRDGIAPVLRSYFQVIEQTILLGQEQGHFDPTLSPKLARQLIFGGINEVATSWVFSQKAYALRAQGEPLLRMIFRGITK</sequence>
<dbReference type="PANTHER" id="PTHR43479">
    <property type="entry name" value="ACREF/ENVCD OPERON REPRESSOR-RELATED"/>
    <property type="match status" value="1"/>
</dbReference>
<dbReference type="Pfam" id="PF00440">
    <property type="entry name" value="TetR_N"/>
    <property type="match status" value="1"/>
</dbReference>
<dbReference type="InterPro" id="IPR009057">
    <property type="entry name" value="Homeodomain-like_sf"/>
</dbReference>
<dbReference type="PROSITE" id="PS50977">
    <property type="entry name" value="HTH_TETR_2"/>
    <property type="match status" value="1"/>
</dbReference>
<proteinExistence type="predicted"/>
<dbReference type="GO" id="GO:0003677">
    <property type="term" value="F:DNA binding"/>
    <property type="evidence" value="ECO:0007669"/>
    <property type="project" value="UniProtKB-UniRule"/>
</dbReference>
<dbReference type="Gene3D" id="1.10.10.60">
    <property type="entry name" value="Homeodomain-like"/>
    <property type="match status" value="1"/>
</dbReference>
<evidence type="ECO:0000313" key="5">
    <source>
        <dbReference type="Proteomes" id="UP000008550"/>
    </source>
</evidence>
<dbReference type="InterPro" id="IPR013570">
    <property type="entry name" value="Tscrpt_reg_YsiA_C"/>
</dbReference>
<dbReference type="InterPro" id="IPR001647">
    <property type="entry name" value="HTH_TetR"/>
</dbReference>
<evidence type="ECO:0000313" key="4">
    <source>
        <dbReference type="EMBL" id="ABZ82699.1"/>
    </source>
</evidence>
<keyword evidence="5" id="KW-1185">Reference proteome</keyword>
<evidence type="ECO:0000256" key="1">
    <source>
        <dbReference type="ARBA" id="ARBA00023125"/>
    </source>
</evidence>
<dbReference type="STRING" id="498761.HM1_0074"/>
<dbReference type="OrthoDB" id="13453at2"/>
<keyword evidence="1 2" id="KW-0238">DNA-binding</keyword>
<feature type="DNA-binding region" description="H-T-H motif" evidence="2">
    <location>
        <begin position="12"/>
        <end position="31"/>
    </location>
</feature>
<dbReference type="KEGG" id="hmo:HM1_0074"/>
<feature type="domain" description="HTH tetR-type" evidence="3">
    <location>
        <begin position="1"/>
        <end position="49"/>
    </location>
</feature>
<dbReference type="AlphaFoldDB" id="B0TI26"/>
<dbReference type="EMBL" id="CP000930">
    <property type="protein sequence ID" value="ABZ82699.1"/>
    <property type="molecule type" value="Genomic_DNA"/>
</dbReference>
<name>B0TI26_HELMI</name>